<dbReference type="InterPro" id="IPR001129">
    <property type="entry name" value="Membr-assoc_MAPEG"/>
</dbReference>
<feature type="transmembrane region" description="Helical" evidence="5">
    <location>
        <begin position="16"/>
        <end position="35"/>
    </location>
</feature>
<dbReference type="SUPFAM" id="SSF161084">
    <property type="entry name" value="MAPEG domain-like"/>
    <property type="match status" value="1"/>
</dbReference>
<keyword evidence="4 5" id="KW-0472">Membrane</keyword>
<accession>A0A160TPU2</accession>
<evidence type="ECO:0000256" key="1">
    <source>
        <dbReference type="ARBA" id="ARBA00004370"/>
    </source>
</evidence>
<evidence type="ECO:0008006" key="7">
    <source>
        <dbReference type="Google" id="ProtNLM"/>
    </source>
</evidence>
<proteinExistence type="predicted"/>
<evidence type="ECO:0000256" key="2">
    <source>
        <dbReference type="ARBA" id="ARBA00022692"/>
    </source>
</evidence>
<evidence type="ECO:0000313" key="6">
    <source>
        <dbReference type="EMBL" id="CUS45994.1"/>
    </source>
</evidence>
<reference evidence="6" key="1">
    <citation type="submission" date="2015-10" db="EMBL/GenBank/DDBJ databases">
        <authorList>
            <person name="Gilbert D.G."/>
        </authorList>
    </citation>
    <scope>NUCLEOTIDE SEQUENCE</scope>
</reference>
<sequence length="217" mass="23948">MSNRLVPGSIEAQQRALVMGVVLALPVAIGLWFFIDRSLPPVPGMATQTARFFFALHCVGIATLLALLPGIEAVAHERLVTPAIDPLAGAESRRMRVNQRYVQNTIEQLWLFVPGLLMLAVQARDGASMRAVVACTIVWVLARWAFWIGYMLGARFRSAGLVGMVQSMMVLLYCVGRFGYLWLGWAGAVALIAPFVAAELFIIGMLRWESWRAQDEA</sequence>
<keyword evidence="2 5" id="KW-0812">Transmembrane</keyword>
<evidence type="ECO:0000256" key="4">
    <source>
        <dbReference type="ARBA" id="ARBA00023136"/>
    </source>
</evidence>
<dbReference type="AlphaFoldDB" id="A0A160TPU2"/>
<comment type="subcellular location">
    <subcellularLocation>
        <location evidence="1">Membrane</location>
    </subcellularLocation>
</comment>
<dbReference type="GO" id="GO:0045055">
    <property type="term" value="P:regulated exocytosis"/>
    <property type="evidence" value="ECO:0007669"/>
    <property type="project" value="TreeGrafter"/>
</dbReference>
<feature type="transmembrane region" description="Helical" evidence="5">
    <location>
        <begin position="185"/>
        <end position="206"/>
    </location>
</feature>
<dbReference type="Gene3D" id="1.20.120.550">
    <property type="entry name" value="Membrane associated eicosanoid/glutathione metabolism-like domain"/>
    <property type="match status" value="1"/>
</dbReference>
<dbReference type="InterPro" id="IPR023352">
    <property type="entry name" value="MAPEG-like_dom_sf"/>
</dbReference>
<keyword evidence="3 5" id="KW-1133">Transmembrane helix</keyword>
<feature type="transmembrane region" description="Helical" evidence="5">
    <location>
        <begin position="127"/>
        <end position="146"/>
    </location>
</feature>
<dbReference type="PANTHER" id="PTHR31004:SF1">
    <property type="entry name" value="TRANSMEMBRANE PROTEIN 79"/>
    <property type="match status" value="1"/>
</dbReference>
<organism evidence="6">
    <name type="scientific">hydrothermal vent metagenome</name>
    <dbReference type="NCBI Taxonomy" id="652676"/>
    <lineage>
        <taxon>unclassified sequences</taxon>
        <taxon>metagenomes</taxon>
        <taxon>ecological metagenomes</taxon>
    </lineage>
</organism>
<dbReference type="EMBL" id="CZQE01000324">
    <property type="protein sequence ID" value="CUS45994.1"/>
    <property type="molecule type" value="Genomic_DNA"/>
</dbReference>
<dbReference type="GO" id="GO:0005765">
    <property type="term" value="C:lysosomal membrane"/>
    <property type="evidence" value="ECO:0007669"/>
    <property type="project" value="TreeGrafter"/>
</dbReference>
<evidence type="ECO:0000256" key="5">
    <source>
        <dbReference type="SAM" id="Phobius"/>
    </source>
</evidence>
<feature type="transmembrane region" description="Helical" evidence="5">
    <location>
        <begin position="50"/>
        <end position="68"/>
    </location>
</feature>
<protein>
    <recommendedName>
        <fullName evidence="7">MAPEG family protein</fullName>
    </recommendedName>
</protein>
<gene>
    <name evidence="6" type="ORF">MGWOODY_Smn1025</name>
</gene>
<dbReference type="GO" id="GO:0032588">
    <property type="term" value="C:trans-Golgi network membrane"/>
    <property type="evidence" value="ECO:0007669"/>
    <property type="project" value="TreeGrafter"/>
</dbReference>
<evidence type="ECO:0000256" key="3">
    <source>
        <dbReference type="ARBA" id="ARBA00022989"/>
    </source>
</evidence>
<dbReference type="Pfam" id="PF01124">
    <property type="entry name" value="MAPEG"/>
    <property type="match status" value="1"/>
</dbReference>
<dbReference type="PANTHER" id="PTHR31004">
    <property type="entry name" value="TRANSMEMBRANE PROTEIN 79"/>
    <property type="match status" value="1"/>
</dbReference>
<name>A0A160TPU2_9ZZZZ</name>